<organism evidence="2 3">
    <name type="scientific">Anaeroselena agilis</name>
    <dbReference type="NCBI Taxonomy" id="3063788"/>
    <lineage>
        <taxon>Bacteria</taxon>
        <taxon>Bacillati</taxon>
        <taxon>Bacillota</taxon>
        <taxon>Negativicutes</taxon>
        <taxon>Acetonemataceae</taxon>
        <taxon>Anaeroselena</taxon>
    </lineage>
</organism>
<reference evidence="2 3" key="1">
    <citation type="submission" date="2023-07" db="EMBL/GenBank/DDBJ databases">
        <title>The novel representative of Negativicutes class, Anaeroselena agilis gen. nov. sp. nov.</title>
        <authorList>
            <person name="Prokofeva M.I."/>
            <person name="Elcheninov A.G."/>
            <person name="Klyukina A."/>
            <person name="Kublanov I.V."/>
            <person name="Frolov E.N."/>
            <person name="Podosokorskaya O.A."/>
        </authorList>
    </citation>
    <scope>NUCLEOTIDE SEQUENCE [LARGE SCALE GENOMIC DNA]</scope>
    <source>
        <strain evidence="2 3">4137-cl</strain>
    </source>
</reference>
<name>A0ABU3NY54_9FIRM</name>
<evidence type="ECO:0000256" key="1">
    <source>
        <dbReference type="NCBIfam" id="TIGR03162"/>
    </source>
</evidence>
<dbReference type="InterPro" id="IPR013078">
    <property type="entry name" value="His_Pase_superF_clade-1"/>
</dbReference>
<dbReference type="InterPro" id="IPR050275">
    <property type="entry name" value="PGM_Phosphatase"/>
</dbReference>
<sequence length="213" mass="24124">MTKIILVRHGETVWNKELKYQGHTDTDLSDEGLRQAELVADRLADEKIDAVYASDLRRACITAEAIAARHGLPVTCMRDLREILFGEWEGLTYEGISGRWPKEYTQLFTRTEEVRIPGGETFGELKERAAGAIASLVERHDGETVVVVSHGGTIRTIICAALNIHLNHVWDIRLDNTCVSIIEYHKQRSIVTLLNDIHHLRPWVSLLQTTHKP</sequence>
<dbReference type="Pfam" id="PF00300">
    <property type="entry name" value="His_Phos_1"/>
    <property type="match status" value="1"/>
</dbReference>
<dbReference type="EMBL" id="JAUOZS010000001">
    <property type="protein sequence ID" value="MDT8901733.1"/>
    <property type="molecule type" value="Genomic_DNA"/>
</dbReference>
<comment type="caution">
    <text evidence="2">The sequence shown here is derived from an EMBL/GenBank/DDBJ whole genome shotgun (WGS) entry which is preliminary data.</text>
</comment>
<dbReference type="RefSeq" id="WP_413780237.1">
    <property type="nucleotide sequence ID" value="NZ_JAUOZS010000001.1"/>
</dbReference>
<protein>
    <recommendedName>
        <fullName evidence="1">Alpha-ribazole phosphatase</fullName>
        <ecNumber evidence="1">3.1.3.73</ecNumber>
    </recommendedName>
</protein>
<dbReference type="PANTHER" id="PTHR48100">
    <property type="entry name" value="BROAD-SPECIFICITY PHOSPHATASE YOR283W-RELATED"/>
    <property type="match status" value="1"/>
</dbReference>
<evidence type="ECO:0000313" key="2">
    <source>
        <dbReference type="EMBL" id="MDT8901733.1"/>
    </source>
</evidence>
<dbReference type="Proteomes" id="UP001254848">
    <property type="component" value="Unassembled WGS sequence"/>
</dbReference>
<dbReference type="InterPro" id="IPR001345">
    <property type="entry name" value="PG/BPGM_mutase_AS"/>
</dbReference>
<dbReference type="PROSITE" id="PS00175">
    <property type="entry name" value="PG_MUTASE"/>
    <property type="match status" value="1"/>
</dbReference>
<dbReference type="EC" id="3.1.3.73" evidence="1"/>
<dbReference type="PIRSF" id="PIRSF000709">
    <property type="entry name" value="6PFK_2-Ptase"/>
    <property type="match status" value="1"/>
</dbReference>
<keyword evidence="3" id="KW-1185">Reference proteome</keyword>
<gene>
    <name evidence="2" type="primary">cobC</name>
    <name evidence="2" type="ORF">Q4T40_10800</name>
</gene>
<proteinExistence type="predicted"/>
<evidence type="ECO:0000313" key="3">
    <source>
        <dbReference type="Proteomes" id="UP001254848"/>
    </source>
</evidence>
<dbReference type="CDD" id="cd07067">
    <property type="entry name" value="HP_PGM_like"/>
    <property type="match status" value="1"/>
</dbReference>
<dbReference type="Gene3D" id="3.40.50.1240">
    <property type="entry name" value="Phosphoglycerate mutase-like"/>
    <property type="match status" value="1"/>
</dbReference>
<dbReference type="InterPro" id="IPR017578">
    <property type="entry name" value="Ribazole_CobC"/>
</dbReference>
<dbReference type="PANTHER" id="PTHR48100:SF59">
    <property type="entry name" value="ADENOSYLCOBALAMIN_ALPHA-RIBAZOLE PHOSPHATASE"/>
    <property type="match status" value="1"/>
</dbReference>
<dbReference type="NCBIfam" id="TIGR03162">
    <property type="entry name" value="ribazole_cobC"/>
    <property type="match status" value="1"/>
</dbReference>
<accession>A0ABU3NY54</accession>
<dbReference type="SUPFAM" id="SSF53254">
    <property type="entry name" value="Phosphoglycerate mutase-like"/>
    <property type="match status" value="1"/>
</dbReference>
<dbReference type="SMART" id="SM00855">
    <property type="entry name" value="PGAM"/>
    <property type="match status" value="1"/>
</dbReference>
<dbReference type="InterPro" id="IPR029033">
    <property type="entry name" value="His_PPase_superfam"/>
</dbReference>